<dbReference type="GO" id="GO:0004496">
    <property type="term" value="F:mevalonate kinase activity"/>
    <property type="evidence" value="ECO:0007669"/>
    <property type="project" value="UniProtKB-EC"/>
</dbReference>
<gene>
    <name evidence="15" type="primary">mvk</name>
    <name evidence="15" type="ORF">CL176_10715</name>
</gene>
<sequence>MASVFHPTHLADILSNKIGYGEAHSKIILMGEHAVVYDYPAIAMPFPKAKAQAQVTLSEDGLFHIHSRVYSGLLESAPENLDNIRKAIELTLQICQMPTEALGIRIDSSIPEARGMGSSAAVAVAVVRAIAQFYQQEITDNQLHFIVNQAEVIAHGSTSGLDTLVTSSTDAFLYRKSKQPLPFKLNIDGFLILADSGQIGQTKEAVEKVRQLKEKKAAFVKEAMATIGDFVAQAKVAIEYNDIYELGRLMTYNHYYLNQLEVSNQTLDSIINAAWMAGALGAKLTGGGLGGCVISLTETKEKATYVAHKMKEAGAQKTWILPLRQS</sequence>
<dbReference type="KEGG" id="abae:CL176_10715"/>
<keyword evidence="7" id="KW-0547">Nucleotide-binding</keyword>
<dbReference type="InterPro" id="IPR036554">
    <property type="entry name" value="GHMP_kinase_C_sf"/>
</dbReference>
<dbReference type="PANTHER" id="PTHR43290">
    <property type="entry name" value="MEVALONATE KINASE"/>
    <property type="match status" value="1"/>
</dbReference>
<dbReference type="PANTHER" id="PTHR43290:SF2">
    <property type="entry name" value="MEVALONATE KINASE"/>
    <property type="match status" value="1"/>
</dbReference>
<evidence type="ECO:0000256" key="10">
    <source>
        <dbReference type="ARBA" id="ARBA00022842"/>
    </source>
</evidence>
<dbReference type="InterPro" id="IPR020568">
    <property type="entry name" value="Ribosomal_Su5_D2-typ_SF"/>
</dbReference>
<protein>
    <recommendedName>
        <fullName evidence="3">mevalonate kinase</fullName>
        <ecNumber evidence="3">2.7.1.36</ecNumber>
    </recommendedName>
</protein>
<comment type="pathway">
    <text evidence="12">Isoprenoid biosynthesis; isopentenyl diphosphate biosynthesis via mevalonate pathway; isopentenyl diphosphate from (R)-mevalonate: step 1/3.</text>
</comment>
<evidence type="ECO:0000256" key="6">
    <source>
        <dbReference type="ARBA" id="ARBA00022679"/>
    </source>
</evidence>
<dbReference type="GO" id="GO:0005829">
    <property type="term" value="C:cytosol"/>
    <property type="evidence" value="ECO:0007669"/>
    <property type="project" value="TreeGrafter"/>
</dbReference>
<dbReference type="Gene3D" id="3.30.70.890">
    <property type="entry name" value="GHMP kinase, C-terminal domain"/>
    <property type="match status" value="1"/>
</dbReference>
<dbReference type="SUPFAM" id="SSF55060">
    <property type="entry name" value="GHMP Kinase, C-terminal domain"/>
    <property type="match status" value="1"/>
</dbReference>
<dbReference type="RefSeq" id="WP_118991282.1">
    <property type="nucleotide sequence ID" value="NZ_CP023434.1"/>
</dbReference>
<dbReference type="InterPro" id="IPR006205">
    <property type="entry name" value="Mev_gal_kin"/>
</dbReference>
<dbReference type="OrthoDB" id="9764892at2"/>
<dbReference type="PRINTS" id="PR00959">
    <property type="entry name" value="MEVGALKINASE"/>
</dbReference>
<keyword evidence="5" id="KW-0444">Lipid biosynthesis</keyword>
<dbReference type="SUPFAM" id="SSF54211">
    <property type="entry name" value="Ribosomal protein S5 domain 2-like"/>
    <property type="match status" value="1"/>
</dbReference>
<dbReference type="EMBL" id="CP023434">
    <property type="protein sequence ID" value="AXY26425.1"/>
    <property type="molecule type" value="Genomic_DNA"/>
</dbReference>
<evidence type="ECO:0000256" key="4">
    <source>
        <dbReference type="ARBA" id="ARBA00022490"/>
    </source>
</evidence>
<evidence type="ECO:0000256" key="5">
    <source>
        <dbReference type="ARBA" id="ARBA00022516"/>
    </source>
</evidence>
<dbReference type="InterPro" id="IPR006204">
    <property type="entry name" value="GHMP_kinase_N_dom"/>
</dbReference>
<evidence type="ECO:0000256" key="2">
    <source>
        <dbReference type="ARBA" id="ARBA00006495"/>
    </source>
</evidence>
<name>A0A347WMW8_9LACT</name>
<evidence type="ECO:0000256" key="7">
    <source>
        <dbReference type="ARBA" id="ARBA00022741"/>
    </source>
</evidence>
<dbReference type="UniPathway" id="UPA00057">
    <property type="reaction ID" value="UER00098"/>
</dbReference>
<evidence type="ECO:0000256" key="8">
    <source>
        <dbReference type="ARBA" id="ARBA00022777"/>
    </source>
</evidence>
<keyword evidence="16" id="KW-1185">Reference proteome</keyword>
<feature type="domain" description="GHMP kinase C-terminal" evidence="14">
    <location>
        <begin position="236"/>
        <end position="315"/>
    </location>
</feature>
<evidence type="ECO:0000256" key="3">
    <source>
        <dbReference type="ARBA" id="ARBA00012103"/>
    </source>
</evidence>
<evidence type="ECO:0000259" key="13">
    <source>
        <dbReference type="Pfam" id="PF00288"/>
    </source>
</evidence>
<keyword evidence="8 15" id="KW-0418">Kinase</keyword>
<dbReference type="InterPro" id="IPR006203">
    <property type="entry name" value="GHMP_knse_ATP-bd_CS"/>
</dbReference>
<dbReference type="NCBIfam" id="TIGR00549">
    <property type="entry name" value="mevalon_kin"/>
    <property type="match status" value="1"/>
</dbReference>
<evidence type="ECO:0000259" key="14">
    <source>
        <dbReference type="Pfam" id="PF08544"/>
    </source>
</evidence>
<evidence type="ECO:0000313" key="16">
    <source>
        <dbReference type="Proteomes" id="UP000263232"/>
    </source>
</evidence>
<keyword evidence="9" id="KW-0067">ATP-binding</keyword>
<dbReference type="GO" id="GO:0005524">
    <property type="term" value="F:ATP binding"/>
    <property type="evidence" value="ECO:0007669"/>
    <property type="project" value="UniProtKB-KW"/>
</dbReference>
<accession>A0A347WMW8</accession>
<reference evidence="15 16" key="1">
    <citation type="submission" date="2017-09" db="EMBL/GenBank/DDBJ databases">
        <title>Complete genome sequence of Oxytococcus suis strain ZY16052.</title>
        <authorList>
            <person name="Li F."/>
        </authorList>
    </citation>
    <scope>NUCLEOTIDE SEQUENCE [LARGE SCALE GENOMIC DNA]</scope>
    <source>
        <strain evidence="15 16">ZY16052</strain>
    </source>
</reference>
<comment type="similarity">
    <text evidence="2">Belongs to the GHMP kinase family. Mevalonate kinase subfamily.</text>
</comment>
<keyword evidence="10" id="KW-0460">Magnesium</keyword>
<comment type="subcellular location">
    <subcellularLocation>
        <location evidence="1">Cytoplasm</location>
    </subcellularLocation>
</comment>
<dbReference type="Proteomes" id="UP000263232">
    <property type="component" value="Chromosome"/>
</dbReference>
<dbReference type="EC" id="2.7.1.36" evidence="3"/>
<proteinExistence type="inferred from homology"/>
<dbReference type="GO" id="GO:0019287">
    <property type="term" value="P:isopentenyl diphosphate biosynthetic process, mevalonate pathway"/>
    <property type="evidence" value="ECO:0007669"/>
    <property type="project" value="UniProtKB-UniPathway"/>
</dbReference>
<keyword evidence="4" id="KW-0963">Cytoplasm</keyword>
<evidence type="ECO:0000313" key="15">
    <source>
        <dbReference type="EMBL" id="AXY26425.1"/>
    </source>
</evidence>
<keyword evidence="6" id="KW-0808">Transferase</keyword>
<dbReference type="Pfam" id="PF00288">
    <property type="entry name" value="GHMP_kinases_N"/>
    <property type="match status" value="1"/>
</dbReference>
<dbReference type="Pfam" id="PF08544">
    <property type="entry name" value="GHMP_kinases_C"/>
    <property type="match status" value="1"/>
</dbReference>
<dbReference type="Gene3D" id="3.30.230.10">
    <property type="match status" value="1"/>
</dbReference>
<dbReference type="AlphaFoldDB" id="A0A347WMW8"/>
<organism evidence="15 16">
    <name type="scientific">Suicoccus acidiformans</name>
    <dbReference type="NCBI Taxonomy" id="2036206"/>
    <lineage>
        <taxon>Bacteria</taxon>
        <taxon>Bacillati</taxon>
        <taxon>Bacillota</taxon>
        <taxon>Bacilli</taxon>
        <taxon>Lactobacillales</taxon>
        <taxon>Aerococcaceae</taxon>
        <taxon>Suicoccus</taxon>
    </lineage>
</organism>
<evidence type="ECO:0000256" key="9">
    <source>
        <dbReference type="ARBA" id="ARBA00022840"/>
    </source>
</evidence>
<dbReference type="InterPro" id="IPR013750">
    <property type="entry name" value="GHMP_kinase_C_dom"/>
</dbReference>
<dbReference type="PROSITE" id="PS00627">
    <property type="entry name" value="GHMP_KINASES_ATP"/>
    <property type="match status" value="1"/>
</dbReference>
<evidence type="ECO:0000256" key="1">
    <source>
        <dbReference type="ARBA" id="ARBA00004496"/>
    </source>
</evidence>
<keyword evidence="11" id="KW-0443">Lipid metabolism</keyword>
<feature type="domain" description="GHMP kinase N-terminal" evidence="13">
    <location>
        <begin position="85"/>
        <end position="162"/>
    </location>
</feature>
<evidence type="ECO:0000256" key="11">
    <source>
        <dbReference type="ARBA" id="ARBA00023098"/>
    </source>
</evidence>
<dbReference type="InterPro" id="IPR014721">
    <property type="entry name" value="Ribsml_uS5_D2-typ_fold_subgr"/>
</dbReference>
<evidence type="ECO:0000256" key="12">
    <source>
        <dbReference type="ARBA" id="ARBA00029438"/>
    </source>
</evidence>